<dbReference type="RefSeq" id="WP_133996810.1">
    <property type="nucleotide sequence ID" value="NZ_SODV01000002.1"/>
</dbReference>
<gene>
    <name evidence="1" type="ORF">EDB95_4245</name>
</gene>
<evidence type="ECO:0000313" key="2">
    <source>
        <dbReference type="Proteomes" id="UP000294498"/>
    </source>
</evidence>
<dbReference type="SUPFAM" id="SSF54427">
    <property type="entry name" value="NTF2-like"/>
    <property type="match status" value="1"/>
</dbReference>
<comment type="caution">
    <text evidence="1">The sequence shown here is derived from an EMBL/GenBank/DDBJ whole genome shotgun (WGS) entry which is preliminary data.</text>
</comment>
<organism evidence="1 2">
    <name type="scientific">Dinghuibacter silviterrae</name>
    <dbReference type="NCBI Taxonomy" id="1539049"/>
    <lineage>
        <taxon>Bacteria</taxon>
        <taxon>Pseudomonadati</taxon>
        <taxon>Bacteroidota</taxon>
        <taxon>Chitinophagia</taxon>
        <taxon>Chitinophagales</taxon>
        <taxon>Chitinophagaceae</taxon>
        <taxon>Dinghuibacter</taxon>
    </lineage>
</organism>
<dbReference type="Gene3D" id="3.10.450.50">
    <property type="match status" value="1"/>
</dbReference>
<protein>
    <submittedName>
        <fullName evidence="1">Putative lumazine-binding protein</fullName>
    </submittedName>
</protein>
<dbReference type="EMBL" id="SODV01000002">
    <property type="protein sequence ID" value="TDW96414.1"/>
    <property type="molecule type" value="Genomic_DNA"/>
</dbReference>
<dbReference type="Proteomes" id="UP000294498">
    <property type="component" value="Unassembled WGS sequence"/>
</dbReference>
<reference evidence="1 2" key="1">
    <citation type="submission" date="2019-03" db="EMBL/GenBank/DDBJ databases">
        <title>Genomic Encyclopedia of Type Strains, Phase IV (KMG-IV): sequencing the most valuable type-strain genomes for metagenomic binning, comparative biology and taxonomic classification.</title>
        <authorList>
            <person name="Goeker M."/>
        </authorList>
    </citation>
    <scope>NUCLEOTIDE SEQUENCE [LARGE SCALE GENOMIC DNA]</scope>
    <source>
        <strain evidence="1 2">DSM 100059</strain>
    </source>
</reference>
<keyword evidence="2" id="KW-1185">Reference proteome</keyword>
<proteinExistence type="predicted"/>
<sequence>MHPCPRRLHFRPNRPGGATPGVASQAGAAGDSVKAVVTQLFDAMRKSDSALIQACFAPGALLQSLDEKKEPVTVVTDPISQFAHIISALPVGAADERPRIDAVRVDGNLATVWAPYQFYYKGTLHHCGVDSFQLIRSGGVWKIQYIIDTEHRCP</sequence>
<accession>A0A4R8DGP4</accession>
<name>A0A4R8DGP4_9BACT</name>
<dbReference type="InterPro" id="IPR032710">
    <property type="entry name" value="NTF2-like_dom_sf"/>
</dbReference>
<evidence type="ECO:0000313" key="1">
    <source>
        <dbReference type="EMBL" id="TDW96414.1"/>
    </source>
</evidence>
<dbReference type="Pfam" id="PF12893">
    <property type="entry name" value="Lumazine_bd_2"/>
    <property type="match status" value="1"/>
</dbReference>
<dbReference type="OrthoDB" id="117186at2"/>
<dbReference type="InterPro" id="IPR039437">
    <property type="entry name" value="FrzH/put_lumazine-bd"/>
</dbReference>
<dbReference type="AlphaFoldDB" id="A0A4R8DGP4"/>